<feature type="transmembrane region" description="Helical" evidence="6">
    <location>
        <begin position="98"/>
        <end position="116"/>
    </location>
</feature>
<accession>A0AAN4W359</accession>
<dbReference type="PANTHER" id="PTHR23291">
    <property type="entry name" value="BAX INHIBITOR-RELATED"/>
    <property type="match status" value="1"/>
</dbReference>
<feature type="transmembrane region" description="Helical" evidence="6">
    <location>
        <begin position="122"/>
        <end position="141"/>
    </location>
</feature>
<dbReference type="CDD" id="cd10432">
    <property type="entry name" value="BI-1-like_bacterial"/>
    <property type="match status" value="1"/>
</dbReference>
<comment type="subcellular location">
    <subcellularLocation>
        <location evidence="1">Membrane</location>
        <topology evidence="1">Multi-pass membrane protein</topology>
    </subcellularLocation>
</comment>
<evidence type="ECO:0000313" key="8">
    <source>
        <dbReference type="Proteomes" id="UP001310022"/>
    </source>
</evidence>
<dbReference type="RefSeq" id="WP_420916739.1">
    <property type="nucleotide sequence ID" value="NZ_BQKE01000003.1"/>
</dbReference>
<dbReference type="GO" id="GO:0005886">
    <property type="term" value="C:plasma membrane"/>
    <property type="evidence" value="ECO:0007669"/>
    <property type="project" value="TreeGrafter"/>
</dbReference>
<evidence type="ECO:0000313" key="7">
    <source>
        <dbReference type="EMBL" id="GJM63783.1"/>
    </source>
</evidence>
<feature type="transmembrane region" description="Helical" evidence="6">
    <location>
        <begin position="66"/>
        <end position="86"/>
    </location>
</feature>
<feature type="transmembrane region" description="Helical" evidence="6">
    <location>
        <begin position="148"/>
        <end position="170"/>
    </location>
</feature>
<sequence>MENSNWNIHHQRGGGSFSQSRVVDATKAFMQKVYLWMSMGLVLTAVLAYFVAGSDAMHTLLYSNSMTIWILLLAELGLVFAISGAINKMSSTTAKGLFLLYAALNGITLSSIFLVYELPSIASTFFVTAGTFGLMSVYGYVTKKDLSSWGSILMMGLIGIILASVVNIFIGSSMMGLIISAVGVLIFTGLVAYDTQKLKMIAGDAMRMGEEQVGKVAILGALSLYLDFINLFLMLLRFLGNRD</sequence>
<dbReference type="Pfam" id="PF01027">
    <property type="entry name" value="Bax1-I"/>
    <property type="match status" value="1"/>
</dbReference>
<evidence type="ECO:0000256" key="1">
    <source>
        <dbReference type="ARBA" id="ARBA00004141"/>
    </source>
</evidence>
<dbReference type="EMBL" id="BQKE01000003">
    <property type="protein sequence ID" value="GJM63783.1"/>
    <property type="molecule type" value="Genomic_DNA"/>
</dbReference>
<protein>
    <submittedName>
        <fullName evidence="7">Membrane protein</fullName>
    </submittedName>
</protein>
<keyword evidence="3 6" id="KW-0812">Transmembrane</keyword>
<evidence type="ECO:0000256" key="2">
    <source>
        <dbReference type="ARBA" id="ARBA00010350"/>
    </source>
</evidence>
<proteinExistence type="inferred from homology"/>
<reference evidence="7 8" key="1">
    <citation type="submission" date="2021-12" db="EMBL/GenBank/DDBJ databases">
        <title>Genome sequencing of bacteria with rrn-lacking chromosome and rrn-plasmid.</title>
        <authorList>
            <person name="Anda M."/>
            <person name="Iwasaki W."/>
        </authorList>
    </citation>
    <scope>NUCLEOTIDE SEQUENCE [LARGE SCALE GENOMIC DNA]</scope>
    <source>
        <strain evidence="7 8">NBRC 15940</strain>
    </source>
</reference>
<dbReference type="InterPro" id="IPR006214">
    <property type="entry name" value="Bax_inhibitor_1-related"/>
</dbReference>
<feature type="transmembrane region" description="Helical" evidence="6">
    <location>
        <begin position="33"/>
        <end position="54"/>
    </location>
</feature>
<feature type="transmembrane region" description="Helical" evidence="6">
    <location>
        <begin position="176"/>
        <end position="195"/>
    </location>
</feature>
<evidence type="ECO:0000256" key="6">
    <source>
        <dbReference type="RuleBase" id="RU004379"/>
    </source>
</evidence>
<evidence type="ECO:0000256" key="4">
    <source>
        <dbReference type="ARBA" id="ARBA00022989"/>
    </source>
</evidence>
<dbReference type="Proteomes" id="UP001310022">
    <property type="component" value="Unassembled WGS sequence"/>
</dbReference>
<feature type="transmembrane region" description="Helical" evidence="6">
    <location>
        <begin position="216"/>
        <end position="239"/>
    </location>
</feature>
<keyword evidence="5 6" id="KW-0472">Membrane</keyword>
<keyword evidence="4 6" id="KW-1133">Transmembrane helix</keyword>
<keyword evidence="8" id="KW-1185">Reference proteome</keyword>
<comment type="caution">
    <text evidence="7">The sequence shown here is derived from an EMBL/GenBank/DDBJ whole genome shotgun (WGS) entry which is preliminary data.</text>
</comment>
<evidence type="ECO:0000256" key="3">
    <source>
        <dbReference type="ARBA" id="ARBA00022692"/>
    </source>
</evidence>
<gene>
    <name evidence="7" type="ORF">PEDI_43350</name>
</gene>
<evidence type="ECO:0000256" key="5">
    <source>
        <dbReference type="ARBA" id="ARBA00023136"/>
    </source>
</evidence>
<dbReference type="PANTHER" id="PTHR23291:SF50">
    <property type="entry name" value="PROTEIN LIFEGUARD 4"/>
    <property type="match status" value="1"/>
</dbReference>
<dbReference type="AlphaFoldDB" id="A0AAN4W359"/>
<name>A0AAN4W359_9BACT</name>
<comment type="similarity">
    <text evidence="2 6">Belongs to the BI1 family.</text>
</comment>
<organism evidence="7 8">
    <name type="scientific">Persicobacter diffluens</name>
    <dbReference type="NCBI Taxonomy" id="981"/>
    <lineage>
        <taxon>Bacteria</taxon>
        <taxon>Pseudomonadati</taxon>
        <taxon>Bacteroidota</taxon>
        <taxon>Cytophagia</taxon>
        <taxon>Cytophagales</taxon>
        <taxon>Persicobacteraceae</taxon>
        <taxon>Persicobacter</taxon>
    </lineage>
</organism>